<comment type="caution">
    <text evidence="2">The sequence shown here is derived from an EMBL/GenBank/DDBJ whole genome shotgun (WGS) entry which is preliminary data.</text>
</comment>
<organism evidence="2 3">
    <name type="scientific">Liparis tanakae</name>
    <name type="common">Tanaka's snailfish</name>
    <dbReference type="NCBI Taxonomy" id="230148"/>
    <lineage>
        <taxon>Eukaryota</taxon>
        <taxon>Metazoa</taxon>
        <taxon>Chordata</taxon>
        <taxon>Craniata</taxon>
        <taxon>Vertebrata</taxon>
        <taxon>Euteleostomi</taxon>
        <taxon>Actinopterygii</taxon>
        <taxon>Neopterygii</taxon>
        <taxon>Teleostei</taxon>
        <taxon>Neoteleostei</taxon>
        <taxon>Acanthomorphata</taxon>
        <taxon>Eupercaria</taxon>
        <taxon>Perciformes</taxon>
        <taxon>Cottioidei</taxon>
        <taxon>Cottales</taxon>
        <taxon>Liparidae</taxon>
        <taxon>Liparis</taxon>
    </lineage>
</organism>
<name>A0A4Z2GQX6_9TELE</name>
<accession>A0A4Z2GQX6</accession>
<proteinExistence type="predicted"/>
<dbReference type="EMBL" id="SRLO01000437">
    <property type="protein sequence ID" value="TNN56078.1"/>
    <property type="molecule type" value="Genomic_DNA"/>
</dbReference>
<feature type="region of interest" description="Disordered" evidence="1">
    <location>
        <begin position="1"/>
        <end position="35"/>
    </location>
</feature>
<feature type="compositionally biased region" description="Polar residues" evidence="1">
    <location>
        <begin position="1"/>
        <end position="15"/>
    </location>
</feature>
<dbReference type="Proteomes" id="UP000314294">
    <property type="component" value="Unassembled WGS sequence"/>
</dbReference>
<protein>
    <submittedName>
        <fullName evidence="2">Uncharacterized protein</fullName>
    </submittedName>
</protein>
<reference evidence="2 3" key="1">
    <citation type="submission" date="2019-03" db="EMBL/GenBank/DDBJ databases">
        <title>First draft genome of Liparis tanakae, snailfish: a comprehensive survey of snailfish specific genes.</title>
        <authorList>
            <person name="Kim W."/>
            <person name="Song I."/>
            <person name="Jeong J.-H."/>
            <person name="Kim D."/>
            <person name="Kim S."/>
            <person name="Ryu S."/>
            <person name="Song J.Y."/>
            <person name="Lee S.K."/>
        </authorList>
    </citation>
    <scope>NUCLEOTIDE SEQUENCE [LARGE SCALE GENOMIC DNA]</scope>
    <source>
        <tissue evidence="2">Muscle</tissue>
    </source>
</reference>
<evidence type="ECO:0000313" key="2">
    <source>
        <dbReference type="EMBL" id="TNN56078.1"/>
    </source>
</evidence>
<keyword evidence="3" id="KW-1185">Reference proteome</keyword>
<sequence>MESPNLHNFPSSSGARKSKFGHRCRAEGKKTNTAETRASFLFPKSGLQAFSGDRKPPPGVT</sequence>
<evidence type="ECO:0000256" key="1">
    <source>
        <dbReference type="SAM" id="MobiDB-lite"/>
    </source>
</evidence>
<gene>
    <name evidence="2" type="ORF">EYF80_033709</name>
</gene>
<dbReference type="AlphaFoldDB" id="A0A4Z2GQX6"/>
<evidence type="ECO:0000313" key="3">
    <source>
        <dbReference type="Proteomes" id="UP000314294"/>
    </source>
</evidence>